<evidence type="ECO:0000313" key="3">
    <source>
        <dbReference type="EMBL" id="SVC14506.1"/>
    </source>
</evidence>
<dbReference type="EMBL" id="UINC01075882">
    <property type="protein sequence ID" value="SVC14506.1"/>
    <property type="molecule type" value="Genomic_DNA"/>
</dbReference>
<dbReference type="Gene3D" id="3.40.50.720">
    <property type="entry name" value="NAD(P)-binding Rossmann-like Domain"/>
    <property type="match status" value="1"/>
</dbReference>
<dbReference type="InterPro" id="IPR036291">
    <property type="entry name" value="NAD(P)-bd_dom_sf"/>
</dbReference>
<dbReference type="GO" id="GO:0016020">
    <property type="term" value="C:membrane"/>
    <property type="evidence" value="ECO:0007669"/>
    <property type="project" value="TreeGrafter"/>
</dbReference>
<accession>A0A382JRX9</accession>
<dbReference type="AlphaFoldDB" id="A0A382JRX9"/>
<proteinExistence type="inferred from homology"/>
<gene>
    <name evidence="3" type="ORF">METZ01_LOCUS267360</name>
</gene>
<evidence type="ECO:0000256" key="1">
    <source>
        <dbReference type="ARBA" id="ARBA00006484"/>
    </source>
</evidence>
<dbReference type="SUPFAM" id="SSF51735">
    <property type="entry name" value="NAD(P)-binding Rossmann-fold domains"/>
    <property type="match status" value="1"/>
</dbReference>
<sequence>MIVWITGASSGLGRELARQYVQAGHQVCVSARRTEALDDLAEACRDMDGGIHVFGLDVTDMVGVKSCFDRISATVGVPELSVLNAGTHIFNSALDFDRDIFLKLMQINYMGVVNCLQVVVPAYLSHRRGDIAVVSSVAGYRGLPSASAYGASKAALINLCESLQPELAMANVRLRLINPGFVKTPLTDMNE</sequence>
<evidence type="ECO:0008006" key="4">
    <source>
        <dbReference type="Google" id="ProtNLM"/>
    </source>
</evidence>
<organism evidence="3">
    <name type="scientific">marine metagenome</name>
    <dbReference type="NCBI Taxonomy" id="408172"/>
    <lineage>
        <taxon>unclassified sequences</taxon>
        <taxon>metagenomes</taxon>
        <taxon>ecological metagenomes</taxon>
    </lineage>
</organism>
<feature type="non-terminal residue" evidence="3">
    <location>
        <position position="191"/>
    </location>
</feature>
<dbReference type="InterPro" id="IPR020904">
    <property type="entry name" value="Sc_DH/Rdtase_CS"/>
</dbReference>
<dbReference type="PRINTS" id="PR00081">
    <property type="entry name" value="GDHRDH"/>
</dbReference>
<dbReference type="PANTHER" id="PTHR44196">
    <property type="entry name" value="DEHYDROGENASE/REDUCTASE SDR FAMILY MEMBER 7B"/>
    <property type="match status" value="1"/>
</dbReference>
<dbReference type="PROSITE" id="PS00061">
    <property type="entry name" value="ADH_SHORT"/>
    <property type="match status" value="1"/>
</dbReference>
<name>A0A382JRX9_9ZZZZ</name>
<keyword evidence="2" id="KW-0560">Oxidoreductase</keyword>
<dbReference type="InterPro" id="IPR002347">
    <property type="entry name" value="SDR_fam"/>
</dbReference>
<reference evidence="3" key="1">
    <citation type="submission" date="2018-05" db="EMBL/GenBank/DDBJ databases">
        <authorList>
            <person name="Lanie J.A."/>
            <person name="Ng W.-L."/>
            <person name="Kazmierczak K.M."/>
            <person name="Andrzejewski T.M."/>
            <person name="Davidsen T.M."/>
            <person name="Wayne K.J."/>
            <person name="Tettelin H."/>
            <person name="Glass J.I."/>
            <person name="Rusch D."/>
            <person name="Podicherti R."/>
            <person name="Tsui H.-C.T."/>
            <person name="Winkler M.E."/>
        </authorList>
    </citation>
    <scope>NUCLEOTIDE SEQUENCE</scope>
</reference>
<protein>
    <recommendedName>
        <fullName evidence="4">Oxidoreductase</fullName>
    </recommendedName>
</protein>
<dbReference type="Pfam" id="PF00106">
    <property type="entry name" value="adh_short"/>
    <property type="match status" value="1"/>
</dbReference>
<dbReference type="PANTHER" id="PTHR44196:SF1">
    <property type="entry name" value="DEHYDROGENASE_REDUCTASE SDR FAMILY MEMBER 7B"/>
    <property type="match status" value="1"/>
</dbReference>
<comment type="similarity">
    <text evidence="1">Belongs to the short-chain dehydrogenases/reductases (SDR) family.</text>
</comment>
<evidence type="ECO:0000256" key="2">
    <source>
        <dbReference type="ARBA" id="ARBA00023002"/>
    </source>
</evidence>
<dbReference type="GO" id="GO:0016491">
    <property type="term" value="F:oxidoreductase activity"/>
    <property type="evidence" value="ECO:0007669"/>
    <property type="project" value="UniProtKB-KW"/>
</dbReference>